<dbReference type="STRING" id="410332.SAMN04488550_2935"/>
<protein>
    <recommendedName>
        <fullName evidence="5">Thioesterase</fullName>
    </recommendedName>
</protein>
<dbReference type="InterPro" id="IPR042171">
    <property type="entry name" value="Acyl-CoA_hotdog"/>
</dbReference>
<dbReference type="RefSeq" id="WP_008376938.1">
    <property type="nucleotide sequence ID" value="NZ_BAOP01000004.1"/>
</dbReference>
<evidence type="ECO:0008006" key="5">
    <source>
        <dbReference type="Google" id="ProtNLM"/>
    </source>
</evidence>
<name>M3UTV7_GORML</name>
<dbReference type="SUPFAM" id="SSF54637">
    <property type="entry name" value="Thioesterase/thiol ester dehydrase-isomerase"/>
    <property type="match status" value="1"/>
</dbReference>
<gene>
    <name evidence="3" type="ORF">GM1_004_02520</name>
</gene>
<dbReference type="OrthoDB" id="1413770at2"/>
<feature type="domain" description="Acyl-CoA thioesterase-like C-terminal" evidence="2">
    <location>
        <begin position="157"/>
        <end position="257"/>
    </location>
</feature>
<feature type="domain" description="Acyl-CoA thioesterase-like N-terminal HotDog" evidence="1">
    <location>
        <begin position="28"/>
        <end position="110"/>
    </location>
</feature>
<evidence type="ECO:0000259" key="2">
    <source>
        <dbReference type="Pfam" id="PF20789"/>
    </source>
</evidence>
<dbReference type="InterPro" id="IPR049449">
    <property type="entry name" value="TesB_ACOT8-like_N"/>
</dbReference>
<dbReference type="Pfam" id="PF20789">
    <property type="entry name" value="4HBT_3C"/>
    <property type="match status" value="1"/>
</dbReference>
<evidence type="ECO:0000259" key="1">
    <source>
        <dbReference type="Pfam" id="PF13622"/>
    </source>
</evidence>
<sequence length="262" mass="28633">MTGNSDVEPYFHALGDGRYRATNHVQGAWSLDEQHIAAPLGLLTHVVETDHAARRGDLVISRLSFDILGIMPIGEVDLAAEVIRPGRTIELVEGTLSYDGRVIVRLRAWLTTPSDTSSVAGTAFDPIPPVDAHEPWDASQMWRGGYIASAEVRRLLREPGRGTVWARSPHRLVDTETVRPLSHATRMFDIANGMSARMDPTKLAYPNLDLTAHVFREPHGEWVGFDTSVSFGPNGIGLTSSVLHDESGPFGALNQSLTLRAP</sequence>
<dbReference type="EMBL" id="BAOP01000004">
    <property type="protein sequence ID" value="GAC78807.1"/>
    <property type="molecule type" value="Genomic_DNA"/>
</dbReference>
<reference evidence="3 4" key="1">
    <citation type="submission" date="2013-02" db="EMBL/GenBank/DDBJ databases">
        <title>Whole genome shotgun sequence of Gordonia malaquae NBRC 108250.</title>
        <authorList>
            <person name="Yoshida I."/>
            <person name="Hosoyama A."/>
            <person name="Tsuchikane K."/>
            <person name="Ando Y."/>
            <person name="Baba S."/>
            <person name="Ohji S."/>
            <person name="Hamada M."/>
            <person name="Tamura T."/>
            <person name="Yamazoe A."/>
            <person name="Yamazaki S."/>
            <person name="Fujita N."/>
        </authorList>
    </citation>
    <scope>NUCLEOTIDE SEQUENCE [LARGE SCALE GENOMIC DNA]</scope>
    <source>
        <strain evidence="3 4">NBRC 108250</strain>
    </source>
</reference>
<dbReference type="eggNOG" id="COG2050">
    <property type="taxonomic scope" value="Bacteria"/>
</dbReference>
<evidence type="ECO:0000313" key="4">
    <source>
        <dbReference type="Proteomes" id="UP000035009"/>
    </source>
</evidence>
<comment type="caution">
    <text evidence="3">The sequence shown here is derived from an EMBL/GenBank/DDBJ whole genome shotgun (WGS) entry which is preliminary data.</text>
</comment>
<dbReference type="Gene3D" id="2.40.160.210">
    <property type="entry name" value="Acyl-CoA thioesterase, double hotdog domain"/>
    <property type="match status" value="1"/>
</dbReference>
<evidence type="ECO:0000313" key="3">
    <source>
        <dbReference type="EMBL" id="GAC78807.1"/>
    </source>
</evidence>
<proteinExistence type="predicted"/>
<dbReference type="AlphaFoldDB" id="M3UTV7"/>
<dbReference type="Pfam" id="PF13622">
    <property type="entry name" value="4HBT_3"/>
    <property type="match status" value="1"/>
</dbReference>
<accession>M3UTV7</accession>
<dbReference type="Proteomes" id="UP000035009">
    <property type="component" value="Unassembled WGS sequence"/>
</dbReference>
<keyword evidence="4" id="KW-1185">Reference proteome</keyword>
<dbReference type="InterPro" id="IPR049450">
    <property type="entry name" value="ACOT8-like_C"/>
</dbReference>
<dbReference type="InterPro" id="IPR029069">
    <property type="entry name" value="HotDog_dom_sf"/>
</dbReference>
<organism evidence="3 4">
    <name type="scientific">Gordonia malaquae NBRC 108250</name>
    <dbReference type="NCBI Taxonomy" id="1223542"/>
    <lineage>
        <taxon>Bacteria</taxon>
        <taxon>Bacillati</taxon>
        <taxon>Actinomycetota</taxon>
        <taxon>Actinomycetes</taxon>
        <taxon>Mycobacteriales</taxon>
        <taxon>Gordoniaceae</taxon>
        <taxon>Gordonia</taxon>
    </lineage>
</organism>